<evidence type="ECO:0000259" key="18">
    <source>
        <dbReference type="PROSITE" id="PS50222"/>
    </source>
</evidence>
<evidence type="ECO:0000256" key="14">
    <source>
        <dbReference type="SAM" id="Coils"/>
    </source>
</evidence>
<feature type="compositionally biased region" description="Low complexity" evidence="15">
    <location>
        <begin position="45"/>
        <end position="60"/>
    </location>
</feature>
<feature type="transmembrane region" description="Helical" evidence="16">
    <location>
        <begin position="218"/>
        <end position="237"/>
    </location>
</feature>
<keyword evidence="8" id="KW-0851">Voltage-gated channel</keyword>
<feature type="region of interest" description="Disordered" evidence="15">
    <location>
        <begin position="1155"/>
        <end position="1271"/>
    </location>
</feature>
<feature type="coiled-coil region" evidence="14">
    <location>
        <begin position="77"/>
        <end position="111"/>
    </location>
</feature>
<evidence type="ECO:0000256" key="3">
    <source>
        <dbReference type="ARBA" id="ARBA00022553"/>
    </source>
</evidence>
<evidence type="ECO:0000256" key="1">
    <source>
        <dbReference type="ARBA" id="ARBA00004141"/>
    </source>
</evidence>
<organism evidence="19 20">
    <name type="scientific">Durusdinium trenchii</name>
    <dbReference type="NCBI Taxonomy" id="1381693"/>
    <lineage>
        <taxon>Eukaryota</taxon>
        <taxon>Sar</taxon>
        <taxon>Alveolata</taxon>
        <taxon>Dinophyceae</taxon>
        <taxon>Suessiales</taxon>
        <taxon>Symbiodiniaceae</taxon>
        <taxon>Durusdinium</taxon>
    </lineage>
</organism>
<dbReference type="SUPFAM" id="SSF81324">
    <property type="entry name" value="Voltage-gated potassium channels"/>
    <property type="match status" value="1"/>
</dbReference>
<sequence>MYLHCPLGCGNQRTQTVALSSGMSSAPCIAAAASSAAPGDPPSPAAERSSPSAARGAPLELRPPEGLRLMASFEVALQEVQKQQRESLARMDVLKQQHRDWQAAVEELLRTVEHVSRFNGDLTAARAPAGAEPSSDPRSRSASDGSVAMLSEESTEEETAGSRQSTRSRLKSLRQSMVGGMPKILEDVWVDFAPSESKAKLTWWEQRRRYMAKVVDSITFEYATGLLILVNIILIGVEAEMSAQHRDTSWATELERGFLTIYTAELLLRFVVGGMPMCRNAWFLLDFFLVCIGLVALVVVPLVESSASLQEGWQNLLLARGLRLLRLARVFRTLKRFKVVWRLVSGLLSVWDTMASTTCLILLWLYIFGCIAMEVIASDDELKANERTSGVVLDHFSSLPRATLTLLQFVTLDAIANVYFPLVTVKPVLIIYFLPLLMFLSIALMNLVTAVLVEHALEHASQEAELAKLRKKQQIKATLPQLLEIFGGLDADGSGFLTKEEVAGVPLDVLPPNVLEHVSVDNMEDLFEMLDMDGGGSLTQAEFLDGLLSLLLLDIPIWAIQLQKLLMPMRKNTLQISKDMSSMVQMAHEMPNIIQMSKDMQLGQGFPRALRHGMTRNDTQDDKIDQLNAERQRMWELRRGAQAEAYKAREAVKTEILRQRIASAFDSKKCFHELRDVCDVTGTTSWDDQLGRRQGDVQLLVKGGSPPLFEELGPGPGAPPPPAFVPGGPPPPETDTDMPEKVAGIEVLGDELWFSHVPTRRSLRERVIAAHAAQKILVASPATEIKRICPGPGRILGAGAVLRLGGSLLGGYGEADINYAYRQLSRALHPDKNPDIPEAHDAFKRLTDAAAELKEGLEEQRSVLRAICLVMGVVVTPEMTERPQEALFAEATRLLHAVLALTGEGEVPGPALSRSLVAFTASTSWTNCRPQVLLSEWFDSNRLLDLFGSASLRTAYDCAPRRYRAQFLCALNRTTMAEAKRNNDCVRGNWHPVMMQYPEIALWRDLRDKIKLRVWTPEPVEEKTKRRGSMWDDEEGKRTSNWATTWRERIRKVLPRGIDGFVNAGDKEVRLMVSALWQDISDWVQTEEQGPRFLSLFTAEPPQAPDGTEAPQVDQWAFIPASDLLLVVGEGIVGISAEGFGAADAKPGHERMSFDEAMAGKKEKVKEVENDEKEKKKSKDKDRSKSRDDKKKDKDGKPTNDPDFNWEKVWRERVQISKQRPRRSPPPETRSDNRRSRSRRRGRSRSNRRSRSRERRDRRRRPVSGSRSFSR</sequence>
<reference evidence="19 20" key="1">
    <citation type="submission" date="2024-02" db="EMBL/GenBank/DDBJ databases">
        <authorList>
            <person name="Chen Y."/>
            <person name="Shah S."/>
            <person name="Dougan E. K."/>
            <person name="Thang M."/>
            <person name="Chan C."/>
        </authorList>
    </citation>
    <scope>NUCLEOTIDE SEQUENCE [LARGE SCALE GENOMIC DNA]</scope>
</reference>
<gene>
    <name evidence="19" type="ORF">CCMP2556_LOCUS46912</name>
</gene>
<dbReference type="Gene3D" id="1.10.287.70">
    <property type="match status" value="1"/>
</dbReference>
<keyword evidence="11 16" id="KW-0472">Membrane</keyword>
<evidence type="ECO:0000256" key="16">
    <source>
        <dbReference type="SAM" id="Phobius"/>
    </source>
</evidence>
<comment type="subcellular location">
    <subcellularLocation>
        <location evidence="1">Membrane</location>
        <topology evidence="1">Multi-pass membrane protein</topology>
    </subcellularLocation>
</comment>
<name>A0ABP0RIX4_9DINO</name>
<dbReference type="PANTHER" id="PTHR45628">
    <property type="entry name" value="VOLTAGE-DEPENDENT CALCIUM CHANNEL TYPE A SUBUNIT ALPHA-1"/>
    <property type="match status" value="1"/>
</dbReference>
<keyword evidence="3" id="KW-0597">Phosphoprotein</keyword>
<feature type="region of interest" description="Disordered" evidence="15">
    <location>
        <begin position="712"/>
        <end position="735"/>
    </location>
</feature>
<proteinExistence type="predicted"/>
<evidence type="ECO:0000256" key="6">
    <source>
        <dbReference type="ARBA" id="ARBA00022692"/>
    </source>
</evidence>
<evidence type="ECO:0000259" key="17">
    <source>
        <dbReference type="PROSITE" id="PS50076"/>
    </source>
</evidence>
<keyword evidence="6 16" id="KW-0812">Transmembrane</keyword>
<dbReference type="InterPro" id="IPR018247">
    <property type="entry name" value="EF_Hand_1_Ca_BS"/>
</dbReference>
<dbReference type="CDD" id="cd06257">
    <property type="entry name" value="DnaJ"/>
    <property type="match status" value="1"/>
</dbReference>
<feature type="region of interest" description="Disordered" evidence="15">
    <location>
        <begin position="33"/>
        <end position="60"/>
    </location>
</feature>
<evidence type="ECO:0000313" key="20">
    <source>
        <dbReference type="Proteomes" id="UP001642484"/>
    </source>
</evidence>
<dbReference type="Proteomes" id="UP001642484">
    <property type="component" value="Unassembled WGS sequence"/>
</dbReference>
<evidence type="ECO:0000256" key="4">
    <source>
        <dbReference type="ARBA" id="ARBA00022568"/>
    </source>
</evidence>
<keyword evidence="13" id="KW-0407">Ion channel</keyword>
<evidence type="ECO:0000256" key="7">
    <source>
        <dbReference type="ARBA" id="ARBA00022837"/>
    </source>
</evidence>
<evidence type="ECO:0000256" key="15">
    <source>
        <dbReference type="SAM" id="MobiDB-lite"/>
    </source>
</evidence>
<comment type="caution">
    <text evidence="19">The sequence shown here is derived from an EMBL/GenBank/DDBJ whole genome shotgun (WGS) entry which is preliminary data.</text>
</comment>
<keyword evidence="5" id="KW-0107">Calcium channel</keyword>
<evidence type="ECO:0000313" key="19">
    <source>
        <dbReference type="EMBL" id="CAK9099116.1"/>
    </source>
</evidence>
<dbReference type="Gene3D" id="1.10.287.110">
    <property type="entry name" value="DnaJ domain"/>
    <property type="match status" value="1"/>
</dbReference>
<keyword evidence="9 16" id="KW-1133">Transmembrane helix</keyword>
<dbReference type="InterPro" id="IPR002048">
    <property type="entry name" value="EF_hand_dom"/>
</dbReference>
<keyword evidence="2" id="KW-0813">Transport</keyword>
<keyword evidence="4" id="KW-0109">Calcium transport</keyword>
<dbReference type="Gene3D" id="1.10.238.10">
    <property type="entry name" value="EF-hand"/>
    <property type="match status" value="1"/>
</dbReference>
<dbReference type="InterPro" id="IPR027359">
    <property type="entry name" value="Volt_channel_dom_sf"/>
</dbReference>
<dbReference type="InterPro" id="IPR005821">
    <property type="entry name" value="Ion_trans_dom"/>
</dbReference>
<evidence type="ECO:0000256" key="11">
    <source>
        <dbReference type="ARBA" id="ARBA00023136"/>
    </source>
</evidence>
<evidence type="ECO:0000256" key="13">
    <source>
        <dbReference type="ARBA" id="ARBA00023303"/>
    </source>
</evidence>
<keyword evidence="12" id="KW-0325">Glycoprotein</keyword>
<keyword evidence="14" id="KW-0175">Coiled coil</keyword>
<keyword evidence="10" id="KW-0406">Ion transport</keyword>
<feature type="transmembrane region" description="Helical" evidence="16">
    <location>
        <begin position="429"/>
        <end position="453"/>
    </location>
</feature>
<evidence type="ECO:0000256" key="8">
    <source>
        <dbReference type="ARBA" id="ARBA00022882"/>
    </source>
</evidence>
<dbReference type="Pfam" id="PF00226">
    <property type="entry name" value="DnaJ"/>
    <property type="match status" value="1"/>
</dbReference>
<dbReference type="PROSITE" id="PS00018">
    <property type="entry name" value="EF_HAND_1"/>
    <property type="match status" value="2"/>
</dbReference>
<evidence type="ECO:0000256" key="10">
    <source>
        <dbReference type="ARBA" id="ARBA00023065"/>
    </source>
</evidence>
<dbReference type="SMART" id="SM00054">
    <property type="entry name" value="EFh"/>
    <property type="match status" value="2"/>
</dbReference>
<evidence type="ECO:0000256" key="5">
    <source>
        <dbReference type="ARBA" id="ARBA00022673"/>
    </source>
</evidence>
<feature type="compositionally biased region" description="Basic residues" evidence="15">
    <location>
        <begin position="1236"/>
        <end position="1262"/>
    </location>
</feature>
<feature type="domain" description="EF-hand" evidence="18">
    <location>
        <begin position="518"/>
        <end position="553"/>
    </location>
</feature>
<evidence type="ECO:0000256" key="12">
    <source>
        <dbReference type="ARBA" id="ARBA00023180"/>
    </source>
</evidence>
<dbReference type="EMBL" id="CAXAMN010025917">
    <property type="protein sequence ID" value="CAK9099116.1"/>
    <property type="molecule type" value="Genomic_DNA"/>
</dbReference>
<dbReference type="InterPro" id="IPR001623">
    <property type="entry name" value="DnaJ_domain"/>
</dbReference>
<feature type="transmembrane region" description="Helical" evidence="16">
    <location>
        <begin position="343"/>
        <end position="367"/>
    </location>
</feature>
<feature type="region of interest" description="Disordered" evidence="15">
    <location>
        <begin position="124"/>
        <end position="169"/>
    </location>
</feature>
<feature type="domain" description="EF-hand" evidence="18">
    <location>
        <begin position="477"/>
        <end position="512"/>
    </location>
</feature>
<dbReference type="InterPro" id="IPR036869">
    <property type="entry name" value="J_dom_sf"/>
</dbReference>
<evidence type="ECO:0000256" key="9">
    <source>
        <dbReference type="ARBA" id="ARBA00022989"/>
    </source>
</evidence>
<accession>A0ABP0RIX4</accession>
<dbReference type="InterPro" id="IPR011992">
    <property type="entry name" value="EF-hand-dom_pair"/>
</dbReference>
<feature type="domain" description="J" evidence="17">
    <location>
        <begin position="791"/>
        <end position="872"/>
    </location>
</feature>
<dbReference type="PROSITE" id="PS50076">
    <property type="entry name" value="DNAJ_2"/>
    <property type="match status" value="1"/>
</dbReference>
<dbReference type="SUPFAM" id="SSF46565">
    <property type="entry name" value="Chaperone J-domain"/>
    <property type="match status" value="1"/>
</dbReference>
<keyword evidence="7" id="KW-0106">Calcium</keyword>
<dbReference type="InterPro" id="IPR050599">
    <property type="entry name" value="VDCC_alpha-1_subunit"/>
</dbReference>
<dbReference type="Gene3D" id="1.20.120.350">
    <property type="entry name" value="Voltage-gated potassium channels. Chain C"/>
    <property type="match status" value="1"/>
</dbReference>
<evidence type="ECO:0000256" key="2">
    <source>
        <dbReference type="ARBA" id="ARBA00022448"/>
    </source>
</evidence>
<feature type="compositionally biased region" description="Basic and acidic residues" evidence="15">
    <location>
        <begin position="1155"/>
        <end position="1215"/>
    </location>
</feature>
<dbReference type="SUPFAM" id="SSF47473">
    <property type="entry name" value="EF-hand"/>
    <property type="match status" value="1"/>
</dbReference>
<dbReference type="PROSITE" id="PS50222">
    <property type="entry name" value="EF_HAND_2"/>
    <property type="match status" value="2"/>
</dbReference>
<dbReference type="Pfam" id="PF00520">
    <property type="entry name" value="Ion_trans"/>
    <property type="match status" value="1"/>
</dbReference>
<protein>
    <submittedName>
        <fullName evidence="19">Uncharacterized protein</fullName>
    </submittedName>
</protein>
<dbReference type="PANTHER" id="PTHR45628:SF7">
    <property type="entry name" value="VOLTAGE-DEPENDENT CALCIUM CHANNEL TYPE A SUBUNIT ALPHA-1"/>
    <property type="match status" value="1"/>
</dbReference>
<keyword evidence="20" id="KW-1185">Reference proteome</keyword>
<feature type="compositionally biased region" description="Pro residues" evidence="15">
    <location>
        <begin position="716"/>
        <end position="733"/>
    </location>
</feature>
<feature type="transmembrane region" description="Helical" evidence="16">
    <location>
        <begin position="282"/>
        <end position="300"/>
    </location>
</feature>